<feature type="compositionally biased region" description="Polar residues" evidence="1">
    <location>
        <begin position="184"/>
        <end position="196"/>
    </location>
</feature>
<dbReference type="AlphaFoldDB" id="A0AAQ5X8W1"/>
<evidence type="ECO:0000313" key="3">
    <source>
        <dbReference type="Proteomes" id="UP001501940"/>
    </source>
</evidence>
<feature type="compositionally biased region" description="Polar residues" evidence="1">
    <location>
        <begin position="1"/>
        <end position="19"/>
    </location>
</feature>
<feature type="compositionally biased region" description="Polar residues" evidence="1">
    <location>
        <begin position="133"/>
        <end position="153"/>
    </location>
</feature>
<feature type="region of interest" description="Disordered" evidence="1">
    <location>
        <begin position="1"/>
        <end position="52"/>
    </location>
</feature>
<dbReference type="Ensembl" id="ENSAOCT00000041534.1">
    <property type="protein sequence ID" value="ENSAOCP00000036076.1"/>
    <property type="gene ID" value="ENSAOCG00000026334.1"/>
</dbReference>
<reference evidence="2" key="3">
    <citation type="submission" date="2025-09" db="UniProtKB">
        <authorList>
            <consortium name="Ensembl"/>
        </authorList>
    </citation>
    <scope>IDENTIFICATION</scope>
</reference>
<name>A0AAQ5X8W1_AMPOC</name>
<protein>
    <submittedName>
        <fullName evidence="2">Uncharacterized protein</fullName>
    </submittedName>
</protein>
<keyword evidence="3" id="KW-1185">Reference proteome</keyword>
<organism evidence="2 3">
    <name type="scientific">Amphiprion ocellaris</name>
    <name type="common">Clown anemonefish</name>
    <dbReference type="NCBI Taxonomy" id="80972"/>
    <lineage>
        <taxon>Eukaryota</taxon>
        <taxon>Metazoa</taxon>
        <taxon>Chordata</taxon>
        <taxon>Craniata</taxon>
        <taxon>Vertebrata</taxon>
        <taxon>Euteleostomi</taxon>
        <taxon>Actinopterygii</taxon>
        <taxon>Neopterygii</taxon>
        <taxon>Teleostei</taxon>
        <taxon>Neoteleostei</taxon>
        <taxon>Acanthomorphata</taxon>
        <taxon>Ovalentaria</taxon>
        <taxon>Pomacentridae</taxon>
        <taxon>Amphiprion</taxon>
    </lineage>
</organism>
<reference evidence="2 3" key="1">
    <citation type="submission" date="2022-01" db="EMBL/GenBank/DDBJ databases">
        <title>A chromosome-scale genome assembly of the false clownfish, Amphiprion ocellaris.</title>
        <authorList>
            <person name="Ryu T."/>
        </authorList>
    </citation>
    <scope>NUCLEOTIDE SEQUENCE [LARGE SCALE GENOMIC DNA]</scope>
</reference>
<reference evidence="2" key="2">
    <citation type="submission" date="2025-08" db="UniProtKB">
        <authorList>
            <consortium name="Ensembl"/>
        </authorList>
    </citation>
    <scope>IDENTIFICATION</scope>
</reference>
<proteinExistence type="predicted"/>
<dbReference type="GeneTree" id="ENSGT00990000203802"/>
<accession>A0AAQ5X8W1</accession>
<dbReference type="InterPro" id="IPR029286">
    <property type="entry name" value="AUNIP"/>
</dbReference>
<dbReference type="Pfam" id="PF15334">
    <property type="entry name" value="AIB"/>
    <property type="match status" value="1"/>
</dbReference>
<evidence type="ECO:0000313" key="2">
    <source>
        <dbReference type="Ensembl" id="ENSAOCP00000036076.1"/>
    </source>
</evidence>
<dbReference type="Proteomes" id="UP001501940">
    <property type="component" value="Chromosome 15"/>
</dbReference>
<feature type="region of interest" description="Disordered" evidence="1">
    <location>
        <begin position="117"/>
        <end position="211"/>
    </location>
</feature>
<evidence type="ECO:0000256" key="1">
    <source>
        <dbReference type="SAM" id="MobiDB-lite"/>
    </source>
</evidence>
<sequence>MEETLWQKQAASQSPSQNMSCESEEKSEEWKPPQSKRRLTDTSSLPGESEPLLQAWSQDPLFTCSQYSEGEFNPTNQEYAAAKNVSSSEPSFLNSLQTEVNFENLVDVEERTSTQKCFKNLHSSQTDDEKENSWSLSSNSPIKRSSLSHSGPLSNHKWTEPKIASPRKHTSQLWKKAAKEESLDSQIKWTKPSSSPLKKRAAQPQSREVDEDSLSMLFTQDSEGFRVMAHRGLQTRSPLKDQSNVSTGIVRTSAYKSLVEEEEKDEMLFTQDSQGNVVIKH</sequence>